<protein>
    <submittedName>
        <fullName evidence="1">17713_t:CDS:1</fullName>
    </submittedName>
</protein>
<comment type="caution">
    <text evidence="1">The sequence shown here is derived from an EMBL/GenBank/DDBJ whole genome shotgun (WGS) entry which is preliminary data.</text>
</comment>
<dbReference type="Proteomes" id="UP001153678">
    <property type="component" value="Unassembled WGS sequence"/>
</dbReference>
<evidence type="ECO:0000313" key="2">
    <source>
        <dbReference type="Proteomes" id="UP001153678"/>
    </source>
</evidence>
<name>A0A9W4SM23_9GLOM</name>
<reference evidence="1" key="1">
    <citation type="submission" date="2022-08" db="EMBL/GenBank/DDBJ databases">
        <authorList>
            <person name="Kallberg Y."/>
            <person name="Tangrot J."/>
            <person name="Rosling A."/>
        </authorList>
    </citation>
    <scope>NUCLEOTIDE SEQUENCE</scope>
    <source>
        <strain evidence="1">Wild A</strain>
    </source>
</reference>
<gene>
    <name evidence="1" type="ORF">FWILDA_LOCUS6041</name>
</gene>
<dbReference type="EMBL" id="CAMKVN010001053">
    <property type="protein sequence ID" value="CAI2173349.1"/>
    <property type="molecule type" value="Genomic_DNA"/>
</dbReference>
<organism evidence="1 2">
    <name type="scientific">Funneliformis geosporum</name>
    <dbReference type="NCBI Taxonomy" id="1117311"/>
    <lineage>
        <taxon>Eukaryota</taxon>
        <taxon>Fungi</taxon>
        <taxon>Fungi incertae sedis</taxon>
        <taxon>Mucoromycota</taxon>
        <taxon>Glomeromycotina</taxon>
        <taxon>Glomeromycetes</taxon>
        <taxon>Glomerales</taxon>
        <taxon>Glomeraceae</taxon>
        <taxon>Funneliformis</taxon>
    </lineage>
</organism>
<sequence length="81" mass="8891">MLSPLPKSQSPTVTQTCIFIFSNSYDRELFSENGLLLDNEFLPGISYSILNTPAGKIAHGVMMDVFFGSGFGQPYGSEFMT</sequence>
<accession>A0A9W4SM23</accession>
<dbReference type="AlphaFoldDB" id="A0A9W4SM23"/>
<keyword evidence="2" id="KW-1185">Reference proteome</keyword>
<proteinExistence type="predicted"/>
<feature type="non-terminal residue" evidence="1">
    <location>
        <position position="81"/>
    </location>
</feature>
<evidence type="ECO:0000313" key="1">
    <source>
        <dbReference type="EMBL" id="CAI2173349.1"/>
    </source>
</evidence>